<dbReference type="EC" id="2.3.1.257" evidence="4"/>
<dbReference type="InterPro" id="IPR000182">
    <property type="entry name" value="GNAT_dom"/>
</dbReference>
<gene>
    <name evidence="14" type="ORF">RJ639_033505</name>
</gene>
<feature type="region of interest" description="Disordered" evidence="12">
    <location>
        <begin position="114"/>
        <end position="133"/>
    </location>
</feature>
<dbReference type="Pfam" id="PF00583">
    <property type="entry name" value="Acetyltransf_1"/>
    <property type="match status" value="1"/>
</dbReference>
<accession>A0AA89BL73</accession>
<evidence type="ECO:0000256" key="2">
    <source>
        <dbReference type="ARBA" id="ARBA00004496"/>
    </source>
</evidence>
<comment type="subcellular location">
    <subcellularLocation>
        <location evidence="2">Cytoplasm</location>
    </subcellularLocation>
    <subcellularLocation>
        <location evidence="1">Nucleus</location>
    </subcellularLocation>
</comment>
<evidence type="ECO:0000256" key="7">
    <source>
        <dbReference type="ARBA" id="ARBA00022679"/>
    </source>
</evidence>
<dbReference type="GO" id="GO:0005634">
    <property type="term" value="C:nucleus"/>
    <property type="evidence" value="ECO:0007669"/>
    <property type="project" value="UniProtKB-SubCell"/>
</dbReference>
<evidence type="ECO:0000256" key="4">
    <source>
        <dbReference type="ARBA" id="ARBA00012950"/>
    </source>
</evidence>
<dbReference type="Proteomes" id="UP001188597">
    <property type="component" value="Unassembled WGS sequence"/>
</dbReference>
<evidence type="ECO:0000259" key="13">
    <source>
        <dbReference type="Pfam" id="PF00583"/>
    </source>
</evidence>
<evidence type="ECO:0000256" key="10">
    <source>
        <dbReference type="ARBA" id="ARBA00047821"/>
    </source>
</evidence>
<dbReference type="PANTHER" id="PTHR20531">
    <property type="entry name" value="N-ALPHA-ACETYLTRANSFERASE 40"/>
    <property type="match status" value="1"/>
</dbReference>
<proteinExistence type="inferred from homology"/>
<organism evidence="14 15">
    <name type="scientific">Escallonia herrerae</name>
    <dbReference type="NCBI Taxonomy" id="1293975"/>
    <lineage>
        <taxon>Eukaryota</taxon>
        <taxon>Viridiplantae</taxon>
        <taxon>Streptophyta</taxon>
        <taxon>Embryophyta</taxon>
        <taxon>Tracheophyta</taxon>
        <taxon>Spermatophyta</taxon>
        <taxon>Magnoliopsida</taxon>
        <taxon>eudicotyledons</taxon>
        <taxon>Gunneridae</taxon>
        <taxon>Pentapetalae</taxon>
        <taxon>asterids</taxon>
        <taxon>campanulids</taxon>
        <taxon>Escalloniales</taxon>
        <taxon>Escalloniaceae</taxon>
        <taxon>Escallonia</taxon>
    </lineage>
</organism>
<reference evidence="14" key="1">
    <citation type="submission" date="2022-12" db="EMBL/GenBank/DDBJ databases">
        <title>Draft genome assemblies for two species of Escallonia (Escalloniales).</title>
        <authorList>
            <person name="Chanderbali A."/>
            <person name="Dervinis C."/>
            <person name="Anghel I."/>
            <person name="Soltis D."/>
            <person name="Soltis P."/>
            <person name="Zapata F."/>
        </authorList>
    </citation>
    <scope>NUCLEOTIDE SEQUENCE</scope>
    <source>
        <strain evidence="14">UCBG64.0493</strain>
        <tissue evidence="14">Leaf</tissue>
    </source>
</reference>
<sequence>MGKSPSLSPNNTDEGKLFPNSLRFSTYKIDKQAARDLEKERQRESAALTLSLVGNAARGTCQQWKQDQQQQQQQQREDDEKERGCLLLFMQILEKKKSVDQIVKSASAPNKDHLSSFPTFRHHNKSGIKSNPLSSTISPVSDIKYHSGLCLYLAQGRGDKLSSRLKHYVKGVLKANMEGPYGSEWPAEEKVKHREMVAPEAHYIFVHEAAKGNANQMSEFVEISYSAYCVDDRDPIVGFVHYRFTTEEELPVLYVYELQLEPCVQRKGLGEFLMQLIELIAHKNRMDAVVLTVQKENMSALNFYINKMR</sequence>
<evidence type="ECO:0000313" key="14">
    <source>
        <dbReference type="EMBL" id="KAK3035776.1"/>
    </source>
</evidence>
<comment type="caution">
    <text evidence="14">The sequence shown here is derived from an EMBL/GenBank/DDBJ whole genome shotgun (WGS) entry which is preliminary data.</text>
</comment>
<comment type="similarity">
    <text evidence="3">Belongs to the acetyltransferase family. NAA40 subfamily.</text>
</comment>
<comment type="catalytic activity">
    <reaction evidence="11">
        <text>N-terminal L-seryl-[histone H4] + acetyl-CoA = N-terminal N(alpha)-acetyl-L-seryl-[histone H4] + CoA + H(+)</text>
        <dbReference type="Rhea" id="RHEA:50596"/>
        <dbReference type="Rhea" id="RHEA-COMP:12740"/>
        <dbReference type="Rhea" id="RHEA-COMP:12743"/>
        <dbReference type="ChEBI" id="CHEBI:15378"/>
        <dbReference type="ChEBI" id="CHEBI:57287"/>
        <dbReference type="ChEBI" id="CHEBI:57288"/>
        <dbReference type="ChEBI" id="CHEBI:64738"/>
        <dbReference type="ChEBI" id="CHEBI:83690"/>
        <dbReference type="EC" id="2.3.1.257"/>
    </reaction>
</comment>
<evidence type="ECO:0000256" key="1">
    <source>
        <dbReference type="ARBA" id="ARBA00004123"/>
    </source>
</evidence>
<evidence type="ECO:0000256" key="11">
    <source>
        <dbReference type="ARBA" id="ARBA00049524"/>
    </source>
</evidence>
<evidence type="ECO:0000256" key="8">
    <source>
        <dbReference type="ARBA" id="ARBA00023242"/>
    </source>
</evidence>
<name>A0AA89BL73_9ASTE</name>
<dbReference type="GO" id="GO:0043998">
    <property type="term" value="F:histone H2A acetyltransferase activity"/>
    <property type="evidence" value="ECO:0007669"/>
    <property type="project" value="InterPro"/>
</dbReference>
<keyword evidence="9" id="KW-0012">Acyltransferase</keyword>
<dbReference type="PANTHER" id="PTHR20531:SF1">
    <property type="entry name" value="N-ALPHA-ACETYLTRANSFERASE 40"/>
    <property type="match status" value="1"/>
</dbReference>
<evidence type="ECO:0000256" key="6">
    <source>
        <dbReference type="ARBA" id="ARBA00022490"/>
    </source>
</evidence>
<dbReference type="AlphaFoldDB" id="A0AA89BL73"/>
<dbReference type="InterPro" id="IPR039949">
    <property type="entry name" value="NAA40"/>
</dbReference>
<protein>
    <recommendedName>
        <fullName evidence="5">N-alpha-acetyltransferase 40</fullName>
        <ecNumber evidence="4">2.3.1.257</ecNumber>
    </recommendedName>
</protein>
<evidence type="ECO:0000256" key="5">
    <source>
        <dbReference type="ARBA" id="ARBA00015043"/>
    </source>
</evidence>
<dbReference type="Gene3D" id="3.40.630.30">
    <property type="match status" value="1"/>
</dbReference>
<evidence type="ECO:0000256" key="9">
    <source>
        <dbReference type="ARBA" id="ARBA00023315"/>
    </source>
</evidence>
<dbReference type="GO" id="GO:1990189">
    <property type="term" value="F:protein N-terminal-serine acetyltransferase activity"/>
    <property type="evidence" value="ECO:0007669"/>
    <property type="project" value="UniProtKB-EC"/>
</dbReference>
<keyword evidence="8" id="KW-0539">Nucleus</keyword>
<keyword evidence="6" id="KW-0963">Cytoplasm</keyword>
<evidence type="ECO:0000313" key="15">
    <source>
        <dbReference type="Proteomes" id="UP001188597"/>
    </source>
</evidence>
<keyword evidence="15" id="KW-1185">Reference proteome</keyword>
<keyword evidence="7" id="KW-0808">Transferase</keyword>
<dbReference type="CDD" id="cd04301">
    <property type="entry name" value="NAT_SF"/>
    <property type="match status" value="1"/>
</dbReference>
<dbReference type="EMBL" id="JAVXUP010000166">
    <property type="protein sequence ID" value="KAK3035776.1"/>
    <property type="molecule type" value="Genomic_DNA"/>
</dbReference>
<dbReference type="InterPro" id="IPR016181">
    <property type="entry name" value="Acyl_CoA_acyltransferase"/>
</dbReference>
<feature type="domain" description="N-acetyltransferase" evidence="13">
    <location>
        <begin position="227"/>
        <end position="304"/>
    </location>
</feature>
<comment type="catalytic activity">
    <reaction evidence="10">
        <text>N-terminal L-seryl-[histone H2A] + acetyl-CoA = N-terminal N(alpha)-acetyl-L-seryl-[histone H2A] + CoA + H(+)</text>
        <dbReference type="Rhea" id="RHEA:50600"/>
        <dbReference type="Rhea" id="RHEA-COMP:12742"/>
        <dbReference type="Rhea" id="RHEA-COMP:12744"/>
        <dbReference type="ChEBI" id="CHEBI:15378"/>
        <dbReference type="ChEBI" id="CHEBI:57287"/>
        <dbReference type="ChEBI" id="CHEBI:57288"/>
        <dbReference type="ChEBI" id="CHEBI:64738"/>
        <dbReference type="ChEBI" id="CHEBI:83690"/>
        <dbReference type="EC" id="2.3.1.257"/>
    </reaction>
</comment>
<evidence type="ECO:0000256" key="12">
    <source>
        <dbReference type="SAM" id="MobiDB-lite"/>
    </source>
</evidence>
<dbReference type="SUPFAM" id="SSF55729">
    <property type="entry name" value="Acyl-CoA N-acyltransferases (Nat)"/>
    <property type="match status" value="1"/>
</dbReference>
<evidence type="ECO:0000256" key="3">
    <source>
        <dbReference type="ARBA" id="ARBA00008870"/>
    </source>
</evidence>
<dbReference type="GO" id="GO:0005737">
    <property type="term" value="C:cytoplasm"/>
    <property type="evidence" value="ECO:0007669"/>
    <property type="project" value="UniProtKB-SubCell"/>
</dbReference>
<dbReference type="GO" id="GO:0010485">
    <property type="term" value="F:histone H4 acetyltransferase activity"/>
    <property type="evidence" value="ECO:0007669"/>
    <property type="project" value="InterPro"/>
</dbReference>